<reference evidence="6 7" key="1">
    <citation type="submission" date="2019-01" db="EMBL/GenBank/DDBJ databases">
        <title>Insights into ecological role of a new deltaproteobacterial order Candidatus Sinidesulfobacterales (Sva0485) by metagenomics and metatranscriptomics.</title>
        <authorList>
            <person name="Tan S."/>
            <person name="Liu J."/>
            <person name="Fang Y."/>
            <person name="Hedlund B."/>
            <person name="Lian Z.-H."/>
            <person name="Huang L.-Y."/>
            <person name="Li J.-T."/>
            <person name="Huang L.-N."/>
            <person name="Li W.-J."/>
            <person name="Jiang H.-C."/>
            <person name="Dong H.-L."/>
            <person name="Shu W.-S."/>
        </authorList>
    </citation>
    <scope>NUCLEOTIDE SEQUENCE [LARGE SCALE GENOMIC DNA]</scope>
    <source>
        <strain evidence="6">AP4</strain>
    </source>
</reference>
<gene>
    <name evidence="6" type="ORF">EVJ48_03900</name>
</gene>
<evidence type="ECO:0000256" key="4">
    <source>
        <dbReference type="ARBA" id="ARBA00022840"/>
    </source>
</evidence>
<dbReference type="GO" id="GO:0005524">
    <property type="term" value="F:ATP binding"/>
    <property type="evidence" value="ECO:0007669"/>
    <property type="project" value="UniProtKB-KW"/>
</dbReference>
<sequence>MEKYILEINGLTKNFNRLKVLSEVSFKIKYGDFFGLIGPNGAGKSTLLKILYGIVIPDSGNISINGLDFLYNYKKIKYSLGIVPQEDNLDEDLSVNDNLTVYSKYFGITGVESRRRANELLNFFDMGEKKYFKVSELSGGLKRRLMIARALINNPSLIILDEPTSGLDPEYRQNIWEKLKALNRNGVTILMSTHYMEEAERLFKNIIILNHGNIVFNGAISEITLNKKSLEEIFLDITKT</sequence>
<proteinExistence type="inferred from homology"/>
<dbReference type="GO" id="GO:0016887">
    <property type="term" value="F:ATP hydrolysis activity"/>
    <property type="evidence" value="ECO:0007669"/>
    <property type="project" value="InterPro"/>
</dbReference>
<protein>
    <submittedName>
        <fullName evidence="6">ABC transporter ATP-binding protein</fullName>
    </submittedName>
</protein>
<evidence type="ECO:0000256" key="3">
    <source>
        <dbReference type="ARBA" id="ARBA00022741"/>
    </source>
</evidence>
<keyword evidence="3" id="KW-0547">Nucleotide-binding</keyword>
<dbReference type="EMBL" id="SHMQ01000007">
    <property type="protein sequence ID" value="RZV39662.1"/>
    <property type="molecule type" value="Genomic_DNA"/>
</dbReference>
<comment type="similarity">
    <text evidence="1">Belongs to the ABC transporter superfamily.</text>
</comment>
<dbReference type="PROSITE" id="PS50893">
    <property type="entry name" value="ABC_TRANSPORTER_2"/>
    <property type="match status" value="1"/>
</dbReference>
<dbReference type="SMART" id="SM00382">
    <property type="entry name" value="AAA"/>
    <property type="match status" value="1"/>
</dbReference>
<dbReference type="InterPro" id="IPR050763">
    <property type="entry name" value="ABC_transporter_ATP-binding"/>
</dbReference>
<evidence type="ECO:0000259" key="5">
    <source>
        <dbReference type="PROSITE" id="PS50893"/>
    </source>
</evidence>
<dbReference type="Gene3D" id="3.40.50.300">
    <property type="entry name" value="P-loop containing nucleotide triphosphate hydrolases"/>
    <property type="match status" value="1"/>
</dbReference>
<dbReference type="PANTHER" id="PTHR42711:SF5">
    <property type="entry name" value="ABC TRANSPORTER ATP-BINDING PROTEIN NATA"/>
    <property type="match status" value="1"/>
</dbReference>
<keyword evidence="2" id="KW-0813">Transport</keyword>
<evidence type="ECO:0000256" key="1">
    <source>
        <dbReference type="ARBA" id="ARBA00005417"/>
    </source>
</evidence>
<name>A0A520XES3_9DELT</name>
<dbReference type="Proteomes" id="UP000322454">
    <property type="component" value="Unassembled WGS sequence"/>
</dbReference>
<dbReference type="PANTHER" id="PTHR42711">
    <property type="entry name" value="ABC TRANSPORTER ATP-BINDING PROTEIN"/>
    <property type="match status" value="1"/>
</dbReference>
<dbReference type="SUPFAM" id="SSF52540">
    <property type="entry name" value="P-loop containing nucleoside triphosphate hydrolases"/>
    <property type="match status" value="1"/>
</dbReference>
<comment type="caution">
    <text evidence="6">The sequence shown here is derived from an EMBL/GenBank/DDBJ whole genome shotgun (WGS) entry which is preliminary data.</text>
</comment>
<accession>A0A520XES3</accession>
<feature type="domain" description="ABC transporter" evidence="5">
    <location>
        <begin position="6"/>
        <end position="236"/>
    </location>
</feature>
<evidence type="ECO:0000313" key="6">
    <source>
        <dbReference type="EMBL" id="RZV39662.1"/>
    </source>
</evidence>
<dbReference type="InterPro" id="IPR003439">
    <property type="entry name" value="ABC_transporter-like_ATP-bd"/>
</dbReference>
<dbReference type="InterPro" id="IPR027417">
    <property type="entry name" value="P-loop_NTPase"/>
</dbReference>
<dbReference type="Pfam" id="PF00005">
    <property type="entry name" value="ABC_tran"/>
    <property type="match status" value="1"/>
</dbReference>
<organism evidence="6 7">
    <name type="scientific">Candidatus Acidulodesulfobacterium acidiphilum</name>
    <dbReference type="NCBI Taxonomy" id="2597224"/>
    <lineage>
        <taxon>Bacteria</taxon>
        <taxon>Deltaproteobacteria</taxon>
        <taxon>Candidatus Acidulodesulfobacterales</taxon>
        <taxon>Candidatus Acidulodesulfobacterium</taxon>
    </lineage>
</organism>
<dbReference type="AlphaFoldDB" id="A0A520XES3"/>
<dbReference type="InterPro" id="IPR003593">
    <property type="entry name" value="AAA+_ATPase"/>
</dbReference>
<evidence type="ECO:0000256" key="2">
    <source>
        <dbReference type="ARBA" id="ARBA00022448"/>
    </source>
</evidence>
<keyword evidence="4 6" id="KW-0067">ATP-binding</keyword>
<evidence type="ECO:0000313" key="7">
    <source>
        <dbReference type="Proteomes" id="UP000322454"/>
    </source>
</evidence>